<keyword evidence="4 5" id="KW-0472">Membrane</keyword>
<evidence type="ECO:0000259" key="6">
    <source>
        <dbReference type="Pfam" id="PF01794"/>
    </source>
</evidence>
<feature type="transmembrane region" description="Helical" evidence="5">
    <location>
        <begin position="105"/>
        <end position="126"/>
    </location>
</feature>
<feature type="transmembrane region" description="Helical" evidence="5">
    <location>
        <begin position="61"/>
        <end position="85"/>
    </location>
</feature>
<evidence type="ECO:0000256" key="3">
    <source>
        <dbReference type="ARBA" id="ARBA00022989"/>
    </source>
</evidence>
<sequence length="257" mass="28671">MQTKHQSLEQDLNELGGWSPVTVVMLLTALVVGEVVGLLLLPQWLPGLSSSLLGENQKVYWYLARSSGVVAYILLWMSLVLGVLLSTKTASRWLGQQVSLELHRFSSALMVVFATFHVVVLLGDQWIRYTIWQVVIPFASEQYRPFWVGLGQIGFYAALAVYGSFWLRKFLTTRGWRLLHYAGFVVFVLLTLHGLYAGTDAETLRPLYQVALYTLLLSVFIRVLMRFQASRTQRAASLAAPEAASDAGSRASEGLPS</sequence>
<evidence type="ECO:0000256" key="4">
    <source>
        <dbReference type="ARBA" id="ARBA00023136"/>
    </source>
</evidence>
<organism evidence="7">
    <name type="scientific">Thermomicrobium roseum</name>
    <dbReference type="NCBI Taxonomy" id="500"/>
    <lineage>
        <taxon>Bacteria</taxon>
        <taxon>Pseudomonadati</taxon>
        <taxon>Thermomicrobiota</taxon>
        <taxon>Thermomicrobia</taxon>
        <taxon>Thermomicrobiales</taxon>
        <taxon>Thermomicrobiaceae</taxon>
        <taxon>Thermomicrobium</taxon>
    </lineage>
</organism>
<evidence type="ECO:0000313" key="7">
    <source>
        <dbReference type="EMBL" id="HHM96584.1"/>
    </source>
</evidence>
<comment type="caution">
    <text evidence="7">The sequence shown here is derived from an EMBL/GenBank/DDBJ whole genome shotgun (WGS) entry which is preliminary data.</text>
</comment>
<dbReference type="AlphaFoldDB" id="A0A7C5RT27"/>
<evidence type="ECO:0000256" key="1">
    <source>
        <dbReference type="ARBA" id="ARBA00004141"/>
    </source>
</evidence>
<evidence type="ECO:0000256" key="5">
    <source>
        <dbReference type="SAM" id="Phobius"/>
    </source>
</evidence>
<comment type="subcellular location">
    <subcellularLocation>
        <location evidence="1">Membrane</location>
        <topology evidence="1">Multi-pass membrane protein</topology>
    </subcellularLocation>
</comment>
<dbReference type="InterPro" id="IPR013130">
    <property type="entry name" value="Fe3_Rdtase_TM_dom"/>
</dbReference>
<feature type="transmembrane region" description="Helical" evidence="5">
    <location>
        <begin position="21"/>
        <end position="41"/>
    </location>
</feature>
<keyword evidence="2 5" id="KW-0812">Transmembrane</keyword>
<evidence type="ECO:0000256" key="2">
    <source>
        <dbReference type="ARBA" id="ARBA00022692"/>
    </source>
</evidence>
<dbReference type="EMBL" id="DRWX01000241">
    <property type="protein sequence ID" value="HHM96584.1"/>
    <property type="molecule type" value="Genomic_DNA"/>
</dbReference>
<keyword evidence="3 5" id="KW-1133">Transmembrane helix</keyword>
<name>A0A7C5RT27_THERO</name>
<feature type="transmembrane region" description="Helical" evidence="5">
    <location>
        <begin position="146"/>
        <end position="166"/>
    </location>
</feature>
<reference evidence="7" key="1">
    <citation type="journal article" date="2020" name="mSystems">
        <title>Genome- and Community-Level Interaction Insights into Carbon Utilization and Element Cycling Functions of Hydrothermarchaeota in Hydrothermal Sediment.</title>
        <authorList>
            <person name="Zhou Z."/>
            <person name="Liu Y."/>
            <person name="Xu W."/>
            <person name="Pan J."/>
            <person name="Luo Z.H."/>
            <person name="Li M."/>
        </authorList>
    </citation>
    <scope>NUCLEOTIDE SEQUENCE [LARGE SCALE GENOMIC DNA]</scope>
    <source>
        <strain evidence="7">SpSt-1065</strain>
    </source>
</reference>
<proteinExistence type="predicted"/>
<feature type="domain" description="Ferric oxidoreductase" evidence="6">
    <location>
        <begin position="67"/>
        <end position="190"/>
    </location>
</feature>
<feature type="transmembrane region" description="Helical" evidence="5">
    <location>
        <begin position="178"/>
        <end position="196"/>
    </location>
</feature>
<dbReference type="GO" id="GO:0016020">
    <property type="term" value="C:membrane"/>
    <property type="evidence" value="ECO:0007669"/>
    <property type="project" value="UniProtKB-SubCell"/>
</dbReference>
<accession>A0A7C5RT27</accession>
<protein>
    <recommendedName>
        <fullName evidence="6">Ferric oxidoreductase domain-containing protein</fullName>
    </recommendedName>
</protein>
<dbReference type="Pfam" id="PF01794">
    <property type="entry name" value="Ferric_reduct"/>
    <property type="match status" value="1"/>
</dbReference>
<feature type="transmembrane region" description="Helical" evidence="5">
    <location>
        <begin position="208"/>
        <end position="225"/>
    </location>
</feature>
<gene>
    <name evidence="7" type="ORF">ENM21_05155</name>
</gene>